<proteinExistence type="predicted"/>
<evidence type="ECO:0000313" key="2">
    <source>
        <dbReference type="EMBL" id="PNY26804.1"/>
    </source>
</evidence>
<dbReference type="PANTHER" id="PTHR33112:SF10">
    <property type="entry name" value="TOL"/>
    <property type="match status" value="1"/>
</dbReference>
<evidence type="ECO:0000259" key="1">
    <source>
        <dbReference type="Pfam" id="PF06985"/>
    </source>
</evidence>
<reference evidence="2 3" key="1">
    <citation type="submission" date="2017-08" db="EMBL/GenBank/DDBJ databases">
        <title>Harnessing the power of phylogenomics to disentangle the directionality and signatures of interkingdom host jumping in the parasitic fungal genus Tolypocladium.</title>
        <authorList>
            <person name="Quandt C.A."/>
            <person name="Patterson W."/>
            <person name="Spatafora J.W."/>
        </authorList>
    </citation>
    <scope>NUCLEOTIDE SEQUENCE [LARGE SCALE GENOMIC DNA]</scope>
    <source>
        <strain evidence="2 3">CBS 113982</strain>
    </source>
</reference>
<name>A0A2K3QGX4_9HYPO</name>
<dbReference type="EMBL" id="NRSZ01000497">
    <property type="protein sequence ID" value="PNY26804.1"/>
    <property type="molecule type" value="Genomic_DNA"/>
</dbReference>
<feature type="domain" description="Heterokaryon incompatibility" evidence="1">
    <location>
        <begin position="231"/>
        <end position="378"/>
    </location>
</feature>
<protein>
    <recommendedName>
        <fullName evidence="1">Heterokaryon incompatibility domain-containing protein</fullName>
    </recommendedName>
</protein>
<gene>
    <name evidence="2" type="ORF">TCAP_03263</name>
</gene>
<accession>A0A2K3QGX4</accession>
<dbReference type="InterPro" id="IPR010730">
    <property type="entry name" value="HET"/>
</dbReference>
<comment type="caution">
    <text evidence="2">The sequence shown here is derived from an EMBL/GenBank/DDBJ whole genome shotgun (WGS) entry which is preliminary data.</text>
</comment>
<dbReference type="Pfam" id="PF06985">
    <property type="entry name" value="HET"/>
    <property type="match status" value="1"/>
</dbReference>
<evidence type="ECO:0000313" key="3">
    <source>
        <dbReference type="Proteomes" id="UP000236621"/>
    </source>
</evidence>
<dbReference type="AlphaFoldDB" id="A0A2K3QGX4"/>
<dbReference type="OrthoDB" id="4928203at2759"/>
<dbReference type="Proteomes" id="UP000236621">
    <property type="component" value="Unassembled WGS sequence"/>
</dbReference>
<dbReference type="STRING" id="45235.A0A2K3QGX4"/>
<dbReference type="PANTHER" id="PTHR33112">
    <property type="entry name" value="DOMAIN PROTEIN, PUTATIVE-RELATED"/>
    <property type="match status" value="1"/>
</dbReference>
<sequence length="712" mass="79490">MVIERLQLRVARSTYDRLMSASSQENPGFCWKCQALLNTQYPQNLVLTETEATREEPNQHIREIRTLDPLEATASDGCLLCLNLLHSLSIPERAALRRLTGATEGETSSPRIEYQESIFINEGQPPCISLHVNLDRSIPELESGNEIKTLIQLFPEAETTPFANHGVIHGSTNSDTSKAIIAEWLDRCVKTHKACTLPLNIAKTLPSRVIDLSSGAPKLLVVQDDTPLLPYATMSHCWGSHMPLRLLSSNIAELQVEIPATQLSRSFRDVIQVVRWLGLSYIWIDSLCIVQDSAPDWEKESASMAEVYSNSYCNIAAAHAADGTYGCFIERDPRLVQPLKVDLNWGPDPGSYYAMQWLYWRQKVMETPLNARAWVCQERYLAPRNLFFGETQLYWECCDCAASETFPVGLPRGVGGMLKSLDPHVTGAALRRGHGLSDEPELDAFSLWDGIVYTYSNGKLTYAEDKLVAISGLASRMQKHTQSEYLAGLWRKHLPYQLLWTVGGIQWIISQERPAVYTAPSWSWASTHGTIEDACVVRHADDGEIVLDILDVRVDLVSDVNPFGRVKGGYIRARGHLARAGVHLQESPNNRGSFRLLIEDKVVGRASIDNYKREVAPVTHHGFSYLPVRYNARLDEVTRNGVRMVVPGLEGLVLQATSPNTGTEFVRVGSFNITTAAREFQAVCRQYSTGSRQAGAAEYSEEWGLQSEITIL</sequence>
<keyword evidence="3" id="KW-1185">Reference proteome</keyword>
<organism evidence="2 3">
    <name type="scientific">Tolypocladium capitatum</name>
    <dbReference type="NCBI Taxonomy" id="45235"/>
    <lineage>
        <taxon>Eukaryota</taxon>
        <taxon>Fungi</taxon>
        <taxon>Dikarya</taxon>
        <taxon>Ascomycota</taxon>
        <taxon>Pezizomycotina</taxon>
        <taxon>Sordariomycetes</taxon>
        <taxon>Hypocreomycetidae</taxon>
        <taxon>Hypocreales</taxon>
        <taxon>Ophiocordycipitaceae</taxon>
        <taxon>Tolypocladium</taxon>
    </lineage>
</organism>